<accession>A0A1Y2I2K1</accession>
<evidence type="ECO:0000313" key="1">
    <source>
        <dbReference type="EMBL" id="ORZ41098.1"/>
    </source>
</evidence>
<dbReference type="EMBL" id="MCFL01000002">
    <property type="protein sequence ID" value="ORZ41098.1"/>
    <property type="molecule type" value="Genomic_DNA"/>
</dbReference>
<gene>
    <name evidence="1" type="ORF">BCR44DRAFT_43594</name>
</gene>
<keyword evidence="2" id="KW-1185">Reference proteome</keyword>
<reference evidence="1 2" key="1">
    <citation type="submission" date="2016-07" db="EMBL/GenBank/DDBJ databases">
        <title>Pervasive Adenine N6-methylation of Active Genes in Fungi.</title>
        <authorList>
            <consortium name="DOE Joint Genome Institute"/>
            <person name="Mondo S.J."/>
            <person name="Dannebaum R.O."/>
            <person name="Kuo R.C."/>
            <person name="Labutti K."/>
            <person name="Haridas S."/>
            <person name="Kuo A."/>
            <person name="Salamov A."/>
            <person name="Ahrendt S.R."/>
            <person name="Lipzen A."/>
            <person name="Sullivan W."/>
            <person name="Andreopoulos W.B."/>
            <person name="Clum A."/>
            <person name="Lindquist E."/>
            <person name="Daum C."/>
            <person name="Ramamoorthy G.K."/>
            <person name="Gryganskyi A."/>
            <person name="Culley D."/>
            <person name="Magnuson J.K."/>
            <person name="James T.Y."/>
            <person name="O'Malley M.A."/>
            <person name="Stajich J.E."/>
            <person name="Spatafora J.W."/>
            <person name="Visel A."/>
            <person name="Grigoriev I.V."/>
        </authorList>
    </citation>
    <scope>NUCLEOTIDE SEQUENCE [LARGE SCALE GENOMIC DNA]</scope>
    <source>
        <strain evidence="1 2">PL171</strain>
    </source>
</reference>
<proteinExistence type="predicted"/>
<dbReference type="AlphaFoldDB" id="A0A1Y2I2K1"/>
<sequence>MCQLQTGCSWGWDQGVCLRSKLGDGDGCGQSEIMGPLAICSESCCFRIECRQSDGRGG</sequence>
<dbReference type="Proteomes" id="UP000193411">
    <property type="component" value="Unassembled WGS sequence"/>
</dbReference>
<comment type="caution">
    <text evidence="1">The sequence shown here is derived from an EMBL/GenBank/DDBJ whole genome shotgun (WGS) entry which is preliminary data.</text>
</comment>
<protein>
    <submittedName>
        <fullName evidence="1">Uncharacterized protein</fullName>
    </submittedName>
</protein>
<organism evidence="1 2">
    <name type="scientific">Catenaria anguillulae PL171</name>
    <dbReference type="NCBI Taxonomy" id="765915"/>
    <lineage>
        <taxon>Eukaryota</taxon>
        <taxon>Fungi</taxon>
        <taxon>Fungi incertae sedis</taxon>
        <taxon>Blastocladiomycota</taxon>
        <taxon>Blastocladiomycetes</taxon>
        <taxon>Blastocladiales</taxon>
        <taxon>Catenariaceae</taxon>
        <taxon>Catenaria</taxon>
    </lineage>
</organism>
<evidence type="ECO:0000313" key="2">
    <source>
        <dbReference type="Proteomes" id="UP000193411"/>
    </source>
</evidence>
<name>A0A1Y2I2K1_9FUNG</name>